<dbReference type="EMBL" id="JACHOB010000002">
    <property type="protein sequence ID" value="MBB4658995.1"/>
    <property type="molecule type" value="Genomic_DNA"/>
</dbReference>
<sequence>MASPIILTLQLDAKSQDFFQDERKRWFVPRLDQVPAHLTLFHKLPGEEREAVMEALGEACAAREPFEVVVAEVLSLGAGVAYRLRSEALERLRQDLAHAFFPWLTGQDRQGFRAHVTVQNKVTKATAEACRAVIEAEFEPFTATAEGVQLWSYEGGPWGTIGAVSFGH</sequence>
<evidence type="ECO:0000313" key="1">
    <source>
        <dbReference type="EMBL" id="MBB4658995.1"/>
    </source>
</evidence>
<protein>
    <submittedName>
        <fullName evidence="1">2'-5' RNA ligase</fullName>
    </submittedName>
</protein>
<name>A0A840I3T8_9PROT</name>
<dbReference type="RefSeq" id="WP_183817160.1">
    <property type="nucleotide sequence ID" value="NZ_JACHOB010000002.1"/>
</dbReference>
<dbReference type="Pfam" id="PF13563">
    <property type="entry name" value="2_5_RNA_ligase2"/>
    <property type="match status" value="1"/>
</dbReference>
<evidence type="ECO:0000313" key="2">
    <source>
        <dbReference type="Proteomes" id="UP000563524"/>
    </source>
</evidence>
<dbReference type="Gene3D" id="3.90.1140.10">
    <property type="entry name" value="Cyclic phosphodiesterase"/>
    <property type="match status" value="1"/>
</dbReference>
<reference evidence="1 2" key="1">
    <citation type="submission" date="2020-08" db="EMBL/GenBank/DDBJ databases">
        <title>Genomic Encyclopedia of Type Strains, Phase IV (KMG-IV): sequencing the most valuable type-strain genomes for metagenomic binning, comparative biology and taxonomic classification.</title>
        <authorList>
            <person name="Goeker M."/>
        </authorList>
    </citation>
    <scope>NUCLEOTIDE SEQUENCE [LARGE SCALE GENOMIC DNA]</scope>
    <source>
        <strain evidence="1 2">DSM 102850</strain>
    </source>
</reference>
<dbReference type="Proteomes" id="UP000563524">
    <property type="component" value="Unassembled WGS sequence"/>
</dbReference>
<keyword evidence="1" id="KW-0436">Ligase</keyword>
<gene>
    <name evidence="1" type="ORF">GGQ59_001509</name>
</gene>
<dbReference type="InterPro" id="IPR009097">
    <property type="entry name" value="Cyclic_Pdiesterase"/>
</dbReference>
<dbReference type="GO" id="GO:0016874">
    <property type="term" value="F:ligase activity"/>
    <property type="evidence" value="ECO:0007669"/>
    <property type="project" value="UniProtKB-KW"/>
</dbReference>
<dbReference type="AlphaFoldDB" id="A0A840I3T8"/>
<dbReference type="SUPFAM" id="SSF55144">
    <property type="entry name" value="LigT-like"/>
    <property type="match status" value="1"/>
</dbReference>
<accession>A0A840I3T8</accession>
<organism evidence="1 2">
    <name type="scientific">Parvularcula dongshanensis</name>
    <dbReference type="NCBI Taxonomy" id="1173995"/>
    <lineage>
        <taxon>Bacteria</taxon>
        <taxon>Pseudomonadati</taxon>
        <taxon>Pseudomonadota</taxon>
        <taxon>Alphaproteobacteria</taxon>
        <taxon>Parvularculales</taxon>
        <taxon>Parvularculaceae</taxon>
        <taxon>Parvularcula</taxon>
    </lineage>
</organism>
<comment type="caution">
    <text evidence="1">The sequence shown here is derived from an EMBL/GenBank/DDBJ whole genome shotgun (WGS) entry which is preliminary data.</text>
</comment>
<proteinExistence type="predicted"/>
<keyword evidence="2" id="KW-1185">Reference proteome</keyword>